<feature type="region of interest" description="Disordered" evidence="4">
    <location>
        <begin position="67"/>
        <end position="121"/>
    </location>
</feature>
<dbReference type="EMBL" id="JBBWWQ010000006">
    <property type="protein sequence ID" value="KAK8945005.1"/>
    <property type="molecule type" value="Genomic_DNA"/>
</dbReference>
<accession>A0AAP0BN46</accession>
<dbReference type="GO" id="GO:0003677">
    <property type="term" value="F:DNA binding"/>
    <property type="evidence" value="ECO:0007669"/>
    <property type="project" value="InterPro"/>
</dbReference>
<dbReference type="FunFam" id="1.10.20.10:FF:000043">
    <property type="entry name" value="Histone H2B"/>
    <property type="match status" value="1"/>
</dbReference>
<comment type="similarity">
    <text evidence="2">Belongs to the histone H2B family.</text>
</comment>
<evidence type="ECO:0000256" key="2">
    <source>
        <dbReference type="ARBA" id="ARBA00006846"/>
    </source>
</evidence>
<dbReference type="InterPro" id="IPR009072">
    <property type="entry name" value="Histone-fold"/>
</dbReference>
<evidence type="ECO:0000313" key="6">
    <source>
        <dbReference type="EMBL" id="KAK8945005.1"/>
    </source>
</evidence>
<dbReference type="PRINTS" id="PR00621">
    <property type="entry name" value="HISTONEH2B"/>
</dbReference>
<dbReference type="Gene3D" id="1.10.20.10">
    <property type="entry name" value="Histone, subunit A"/>
    <property type="match status" value="1"/>
</dbReference>
<dbReference type="GO" id="GO:0000786">
    <property type="term" value="C:nucleosome"/>
    <property type="evidence" value="ECO:0007669"/>
    <property type="project" value="InterPro"/>
</dbReference>
<keyword evidence="7" id="KW-1185">Reference proteome</keyword>
<dbReference type="InterPro" id="IPR007125">
    <property type="entry name" value="H2A/H2B/H3"/>
</dbReference>
<gene>
    <name evidence="6" type="ORF">KSP39_PZI008656</name>
</gene>
<dbReference type="AlphaFoldDB" id="A0AAP0BN46"/>
<organism evidence="6 7">
    <name type="scientific">Platanthera zijinensis</name>
    <dbReference type="NCBI Taxonomy" id="2320716"/>
    <lineage>
        <taxon>Eukaryota</taxon>
        <taxon>Viridiplantae</taxon>
        <taxon>Streptophyta</taxon>
        <taxon>Embryophyta</taxon>
        <taxon>Tracheophyta</taxon>
        <taxon>Spermatophyta</taxon>
        <taxon>Magnoliopsida</taxon>
        <taxon>Liliopsida</taxon>
        <taxon>Asparagales</taxon>
        <taxon>Orchidaceae</taxon>
        <taxon>Orchidoideae</taxon>
        <taxon>Orchideae</taxon>
        <taxon>Orchidinae</taxon>
        <taxon>Platanthera</taxon>
    </lineage>
</organism>
<dbReference type="Pfam" id="PF00125">
    <property type="entry name" value="Histone"/>
    <property type="match status" value="1"/>
</dbReference>
<dbReference type="PANTHER" id="PTHR23428">
    <property type="entry name" value="HISTONE H2B"/>
    <property type="match status" value="1"/>
</dbReference>
<proteinExistence type="inferred from homology"/>
<evidence type="ECO:0000256" key="3">
    <source>
        <dbReference type="ARBA" id="ARBA00011538"/>
    </source>
</evidence>
<dbReference type="SMART" id="SM00427">
    <property type="entry name" value="H2B"/>
    <property type="match status" value="1"/>
</dbReference>
<evidence type="ECO:0000259" key="5">
    <source>
        <dbReference type="Pfam" id="PF00125"/>
    </source>
</evidence>
<feature type="domain" description="Core Histone H2A/H2B/H3" evidence="5">
    <location>
        <begin position="126"/>
        <end position="192"/>
    </location>
</feature>
<name>A0AAP0BN46_9ASPA</name>
<sequence>MAPKKGSRKVVGTVVKTTKKIVQETVHVAVVGDTGADSETRKKFTEVPVKEKLGAESVPVVVFLPKGGKFTADKGNKPSKDGQKTSEEQRREEGKTVKDATVGAKREEKMSGRRRKRKWSNVGASSGGYKRYVYRVLKQVHPGMGASSMAMSVLEGMMTDMFERIAEEAARLSKYSGKATLSSREIQDAVRLVLPGELCKHAISEGVKAVTTYMDVGREG</sequence>
<dbReference type="CDD" id="cd22910">
    <property type="entry name" value="HFD_H2B"/>
    <property type="match status" value="1"/>
</dbReference>
<dbReference type="GO" id="GO:0030527">
    <property type="term" value="F:structural constituent of chromatin"/>
    <property type="evidence" value="ECO:0007669"/>
    <property type="project" value="InterPro"/>
</dbReference>
<dbReference type="GO" id="GO:0046982">
    <property type="term" value="F:protein heterodimerization activity"/>
    <property type="evidence" value="ECO:0007669"/>
    <property type="project" value="InterPro"/>
</dbReference>
<comment type="subunit">
    <text evidence="3">The nucleosome is a histone octamer containing two molecules each of H2A, H2B, H3 and H4 assembled in one H3-H4 heterotetramer and two H2A-H2B heterodimers. The octamer wraps approximately 147 bp of DNA.</text>
</comment>
<comment type="caution">
    <text evidence="6">The sequence shown here is derived from an EMBL/GenBank/DDBJ whole genome shotgun (WGS) entry which is preliminary data.</text>
</comment>
<reference evidence="6 7" key="1">
    <citation type="journal article" date="2022" name="Nat. Plants">
        <title>Genomes of leafy and leafless Platanthera orchids illuminate the evolution of mycoheterotrophy.</title>
        <authorList>
            <person name="Li M.H."/>
            <person name="Liu K.W."/>
            <person name="Li Z."/>
            <person name="Lu H.C."/>
            <person name="Ye Q.L."/>
            <person name="Zhang D."/>
            <person name="Wang J.Y."/>
            <person name="Li Y.F."/>
            <person name="Zhong Z.M."/>
            <person name="Liu X."/>
            <person name="Yu X."/>
            <person name="Liu D.K."/>
            <person name="Tu X.D."/>
            <person name="Liu B."/>
            <person name="Hao Y."/>
            <person name="Liao X.Y."/>
            <person name="Jiang Y.T."/>
            <person name="Sun W.H."/>
            <person name="Chen J."/>
            <person name="Chen Y.Q."/>
            <person name="Ai Y."/>
            <person name="Zhai J.W."/>
            <person name="Wu S.S."/>
            <person name="Zhou Z."/>
            <person name="Hsiao Y.Y."/>
            <person name="Wu W.L."/>
            <person name="Chen Y.Y."/>
            <person name="Lin Y.F."/>
            <person name="Hsu J.L."/>
            <person name="Li C.Y."/>
            <person name="Wang Z.W."/>
            <person name="Zhao X."/>
            <person name="Zhong W.Y."/>
            <person name="Ma X.K."/>
            <person name="Ma L."/>
            <person name="Huang J."/>
            <person name="Chen G.Z."/>
            <person name="Huang M.Z."/>
            <person name="Huang L."/>
            <person name="Peng D.H."/>
            <person name="Luo Y.B."/>
            <person name="Zou S.Q."/>
            <person name="Chen S.P."/>
            <person name="Lan S."/>
            <person name="Tsai W.C."/>
            <person name="Van de Peer Y."/>
            <person name="Liu Z.J."/>
        </authorList>
    </citation>
    <scope>NUCLEOTIDE SEQUENCE [LARGE SCALE GENOMIC DNA]</scope>
    <source>
        <strain evidence="6">Lor287</strain>
    </source>
</reference>
<evidence type="ECO:0000256" key="4">
    <source>
        <dbReference type="SAM" id="MobiDB-lite"/>
    </source>
</evidence>
<feature type="compositionally biased region" description="Basic and acidic residues" evidence="4">
    <location>
        <begin position="71"/>
        <end position="111"/>
    </location>
</feature>
<protein>
    <recommendedName>
        <fullName evidence="5">Core Histone H2A/H2B/H3 domain-containing protein</fullName>
    </recommendedName>
</protein>
<dbReference type="InterPro" id="IPR000558">
    <property type="entry name" value="Histone_H2B"/>
</dbReference>
<dbReference type="Proteomes" id="UP001418222">
    <property type="component" value="Unassembled WGS sequence"/>
</dbReference>
<dbReference type="GO" id="GO:0005634">
    <property type="term" value="C:nucleus"/>
    <property type="evidence" value="ECO:0007669"/>
    <property type="project" value="UniProtKB-ARBA"/>
</dbReference>
<dbReference type="SUPFAM" id="SSF47113">
    <property type="entry name" value="Histone-fold"/>
    <property type="match status" value="1"/>
</dbReference>
<comment type="function">
    <text evidence="1">Core component of nucleosome. Nucleosomes wrap and compact DNA into chromatin, limiting DNA accessibility to the cellular machineries which require DNA as a template. Histones thereby play a central role in transcription regulation, DNA repair, DNA replication and chromosomal stability. DNA accessibility is regulated via a complex set of post-translational modifications of histones, also called histone code, and nucleosome remodeling.</text>
</comment>
<evidence type="ECO:0000256" key="1">
    <source>
        <dbReference type="ARBA" id="ARBA00002001"/>
    </source>
</evidence>
<evidence type="ECO:0000313" key="7">
    <source>
        <dbReference type="Proteomes" id="UP001418222"/>
    </source>
</evidence>